<dbReference type="GO" id="GO:0005829">
    <property type="term" value="C:cytosol"/>
    <property type="evidence" value="ECO:0007669"/>
    <property type="project" value="GOC"/>
</dbReference>
<feature type="transmembrane region" description="Helical" evidence="7">
    <location>
        <begin position="6"/>
        <end position="23"/>
    </location>
</feature>
<dbReference type="PANTHER" id="PTHR21229">
    <property type="entry name" value="LUNG SEVEN TRANSMEMBRANE RECEPTOR"/>
    <property type="match status" value="1"/>
</dbReference>
<keyword evidence="3" id="KW-0732">Signal</keyword>
<organism evidence="9 10">
    <name type="scientific">Malassezia cuniculi</name>
    <dbReference type="NCBI Taxonomy" id="948313"/>
    <lineage>
        <taxon>Eukaryota</taxon>
        <taxon>Fungi</taxon>
        <taxon>Dikarya</taxon>
        <taxon>Basidiomycota</taxon>
        <taxon>Ustilaginomycotina</taxon>
        <taxon>Malasseziomycetes</taxon>
        <taxon>Malasseziales</taxon>
        <taxon>Malasseziaceae</taxon>
        <taxon>Malassezia</taxon>
    </lineage>
</organism>
<evidence type="ECO:0000256" key="7">
    <source>
        <dbReference type="SAM" id="Phobius"/>
    </source>
</evidence>
<keyword evidence="5 7" id="KW-0472">Membrane</keyword>
<name>A0AAF0ERF6_9BASI</name>
<feature type="region of interest" description="Disordered" evidence="6">
    <location>
        <begin position="520"/>
        <end position="555"/>
    </location>
</feature>
<sequence length="576" mass="64384">MHVLGIVYLIAAACISLAAAYRVKVPSDIGYAYFCNGIYAGNNASAQVAFMEGGNGSVTAAVMPAVATSCIGILEETNSTGSEWTHCGTAAIAKGLCKPEDMGLFLLDRTNPECSSVTQWRVEVGKAVTVSAPVTKTDEYCIYFSSLSANVDTLGYDYMDTNSGVNNATYDAYFVFDSSFHGELPAAEYPKLNFFFILMIVYAAAAGFWAYLCFQHWSELVTLQHMMSFMMGFLVVNMLFQWLMYRYYNSNALDLRTLRSLYGYASVTFGARALIIVTTVLDAARNSTSFFLLLIVSMGYGVVRPTIGSLMKRVVVLAVFHFIFGVLYSVGIVFYIIGIGSMWTFFLILPLSITLSTFLVWTLVSLGNTISYLEKKRQTYKCSMFRSLYRILMSAAISMSAFLVLLIVLFSVFDIDIEANANWRHRWFALDGVVSVLYLVVFLLIAWIWRPTGQNMRLAMSDELATDENEAGDFEVQSLNGDDDAVEIGTEHLQDQPPQYRPEARGGVFLVDDEQDIESQGPRKSLDQVSDSSFSTVRGYKKDSSFRNSYEGDDIENERLRLSNEDLQLREDLRHN</sequence>
<dbReference type="PANTHER" id="PTHR21229:SF1">
    <property type="entry name" value="GH17801P"/>
    <property type="match status" value="1"/>
</dbReference>
<proteinExistence type="predicted"/>
<feature type="transmembrane region" description="Helical" evidence="7">
    <location>
        <begin position="343"/>
        <end position="367"/>
    </location>
</feature>
<feature type="transmembrane region" description="Helical" evidence="7">
    <location>
        <begin position="287"/>
        <end position="303"/>
    </location>
</feature>
<feature type="transmembrane region" description="Helical" evidence="7">
    <location>
        <begin position="223"/>
        <end position="240"/>
    </location>
</feature>
<dbReference type="GO" id="GO:0042147">
    <property type="term" value="P:retrograde transport, endosome to Golgi"/>
    <property type="evidence" value="ECO:0007669"/>
    <property type="project" value="TreeGrafter"/>
</dbReference>
<evidence type="ECO:0000256" key="4">
    <source>
        <dbReference type="ARBA" id="ARBA00022989"/>
    </source>
</evidence>
<evidence type="ECO:0000256" key="5">
    <source>
        <dbReference type="ARBA" id="ARBA00023136"/>
    </source>
</evidence>
<reference evidence="9" key="1">
    <citation type="submission" date="2023-03" db="EMBL/GenBank/DDBJ databases">
        <title>Mating type loci evolution in Malassezia.</title>
        <authorList>
            <person name="Coelho M.A."/>
        </authorList>
    </citation>
    <scope>NUCLEOTIDE SEQUENCE</scope>
    <source>
        <strain evidence="9">CBS 11721</strain>
    </source>
</reference>
<dbReference type="Proteomes" id="UP001219933">
    <property type="component" value="Chromosome 1"/>
</dbReference>
<feature type="transmembrane region" description="Helical" evidence="7">
    <location>
        <begin position="261"/>
        <end position="281"/>
    </location>
</feature>
<evidence type="ECO:0000259" key="8">
    <source>
        <dbReference type="Pfam" id="PF06814"/>
    </source>
</evidence>
<dbReference type="GO" id="GO:0016020">
    <property type="term" value="C:membrane"/>
    <property type="evidence" value="ECO:0007669"/>
    <property type="project" value="UniProtKB-SubCell"/>
</dbReference>
<feature type="transmembrane region" description="Helical" evidence="7">
    <location>
        <begin position="192"/>
        <end position="211"/>
    </location>
</feature>
<comment type="subcellular location">
    <subcellularLocation>
        <location evidence="1">Membrane</location>
        <topology evidence="1">Multi-pass membrane protein</topology>
    </subcellularLocation>
</comment>
<evidence type="ECO:0000256" key="6">
    <source>
        <dbReference type="SAM" id="MobiDB-lite"/>
    </source>
</evidence>
<feature type="transmembrane region" description="Helical" evidence="7">
    <location>
        <begin position="425"/>
        <end position="449"/>
    </location>
</feature>
<evidence type="ECO:0000313" key="10">
    <source>
        <dbReference type="Proteomes" id="UP001219933"/>
    </source>
</evidence>
<dbReference type="GO" id="GO:0005794">
    <property type="term" value="C:Golgi apparatus"/>
    <property type="evidence" value="ECO:0007669"/>
    <property type="project" value="TreeGrafter"/>
</dbReference>
<feature type="compositionally biased region" description="Polar residues" evidence="6">
    <location>
        <begin position="527"/>
        <end position="536"/>
    </location>
</feature>
<dbReference type="InterPro" id="IPR009637">
    <property type="entry name" value="GPR107/GPR108-like"/>
</dbReference>
<dbReference type="InterPro" id="IPR053937">
    <property type="entry name" value="GOST_TM"/>
</dbReference>
<feature type="transmembrane region" description="Helical" evidence="7">
    <location>
        <begin position="315"/>
        <end position="337"/>
    </location>
</feature>
<keyword evidence="4 7" id="KW-1133">Transmembrane helix</keyword>
<evidence type="ECO:0000256" key="3">
    <source>
        <dbReference type="ARBA" id="ARBA00022729"/>
    </source>
</evidence>
<evidence type="ECO:0000313" key="9">
    <source>
        <dbReference type="EMBL" id="WFD33572.1"/>
    </source>
</evidence>
<keyword evidence="2 7" id="KW-0812">Transmembrane</keyword>
<gene>
    <name evidence="9" type="ORF">MCUN1_000385</name>
</gene>
<evidence type="ECO:0000256" key="2">
    <source>
        <dbReference type="ARBA" id="ARBA00022692"/>
    </source>
</evidence>
<evidence type="ECO:0000256" key="1">
    <source>
        <dbReference type="ARBA" id="ARBA00004141"/>
    </source>
</evidence>
<feature type="transmembrane region" description="Helical" evidence="7">
    <location>
        <begin position="388"/>
        <end position="413"/>
    </location>
</feature>
<accession>A0AAF0ERF6</accession>
<dbReference type="EMBL" id="CP119877">
    <property type="protein sequence ID" value="WFD33572.1"/>
    <property type="molecule type" value="Genomic_DNA"/>
</dbReference>
<dbReference type="AlphaFoldDB" id="A0AAF0ERF6"/>
<protein>
    <recommendedName>
        <fullName evidence="8">GOST seven transmembrane domain-containing protein</fullName>
    </recommendedName>
</protein>
<dbReference type="Pfam" id="PF06814">
    <property type="entry name" value="GOST_TM"/>
    <property type="match status" value="1"/>
</dbReference>
<feature type="domain" description="GOST seven transmembrane" evidence="8">
    <location>
        <begin position="190"/>
        <end position="455"/>
    </location>
</feature>
<keyword evidence="10" id="KW-1185">Reference proteome</keyword>